<evidence type="ECO:0008006" key="3">
    <source>
        <dbReference type="Google" id="ProtNLM"/>
    </source>
</evidence>
<proteinExistence type="predicted"/>
<dbReference type="KEGG" id="mon:G8E03_10225"/>
<accession>A0A6G7VLY9</accession>
<keyword evidence="2" id="KW-1185">Reference proteome</keyword>
<protein>
    <recommendedName>
        <fullName evidence="3">Glycosaminoglycan attachment site</fullName>
    </recommendedName>
</protein>
<evidence type="ECO:0000313" key="2">
    <source>
        <dbReference type="Proteomes" id="UP000500791"/>
    </source>
</evidence>
<name>A0A6G7VLY9_9RHOB</name>
<gene>
    <name evidence="1" type="ORF">G8E03_10225</name>
</gene>
<dbReference type="Proteomes" id="UP000500791">
    <property type="component" value="Chromosome"/>
</dbReference>
<reference evidence="1 2" key="1">
    <citation type="submission" date="2020-03" db="EMBL/GenBank/DDBJ databases">
        <title>Complete genome sequence of Monaibacterium sp. ALG8 with diverse plasmids.</title>
        <authorList>
            <person name="Sun C."/>
        </authorList>
    </citation>
    <scope>NUCLEOTIDE SEQUENCE [LARGE SCALE GENOMIC DNA]</scope>
    <source>
        <strain evidence="1 2">ALG8</strain>
    </source>
</reference>
<evidence type="ECO:0000313" key="1">
    <source>
        <dbReference type="EMBL" id="QIK41113.1"/>
    </source>
</evidence>
<dbReference type="AlphaFoldDB" id="A0A6G7VLY9"/>
<dbReference type="EMBL" id="CP049811">
    <property type="protein sequence ID" value="QIK41113.1"/>
    <property type="molecule type" value="Genomic_DNA"/>
</dbReference>
<dbReference type="RefSeq" id="WP_166191276.1">
    <property type="nucleotide sequence ID" value="NZ_CP049811.1"/>
</dbReference>
<sequence>MRALPQWEFSIYALSLPKGHGFGNRPPVGAWLSEDGLSCGILRHDLNDRSYGVLVMRRRTDQVWTVTAEREGYAAEKEALAQLPPLLRDGEPPEPVSSGVMQRPALYDLEGRTASDVFATLTLPSHRPAAWTLNQLYLALPRPDRNWAGDCQTNNFHTRLWEAQLLAMFREQGLLVTQPFESPDFRIENRLGGSAWVEAVTANPADPYNHVNAPPSALPADREEAFFGAGALRFAKTIGNKLARNYDQLPHVKGQPFALAIADFQAPASMIWSREGLIGYLYGEGAEEVEIDGRMFARPTKASHLKGKARFAAGLFADAGHAELSAVIFSNACSMAKLNRVAVSGQGAPRGLRYTRIGNFFDRTPGALRGIPFCLDVTSDEYRNLWPIGSEPWSAEIEVFHNPFAHHPLPFELLPEATHWFDQDGETVCRSFYETSILWSQTLIQNDTDPPPTLEQLMSKSPKA</sequence>
<organism evidence="1 2">
    <name type="scientific">Pontivivens nitratireducens</name>
    <dbReference type="NCBI Taxonomy" id="2758038"/>
    <lineage>
        <taxon>Bacteria</taxon>
        <taxon>Pseudomonadati</taxon>
        <taxon>Pseudomonadota</taxon>
        <taxon>Alphaproteobacteria</taxon>
        <taxon>Rhodobacterales</taxon>
        <taxon>Paracoccaceae</taxon>
        <taxon>Pontivivens</taxon>
    </lineage>
</organism>